<dbReference type="AlphaFoldDB" id="A0A6N7L0C7"/>
<evidence type="ECO:0000313" key="2">
    <source>
        <dbReference type="Proteomes" id="UP000450000"/>
    </source>
</evidence>
<keyword evidence="2" id="KW-1185">Reference proteome</keyword>
<protein>
    <submittedName>
        <fullName evidence="1">Uncharacterized protein</fullName>
    </submittedName>
</protein>
<proteinExistence type="predicted"/>
<evidence type="ECO:0000313" key="1">
    <source>
        <dbReference type="EMBL" id="MQS17302.1"/>
    </source>
</evidence>
<reference evidence="1 2" key="1">
    <citation type="submission" date="2019-09" db="EMBL/GenBank/DDBJ databases">
        <title>Genome Sequences of Streptomyces kaniharaensis ATCC 21070.</title>
        <authorList>
            <person name="Zhu W."/>
            <person name="De Crecy-Lagard V."/>
            <person name="Richards N.G."/>
        </authorList>
    </citation>
    <scope>NUCLEOTIDE SEQUENCE [LARGE SCALE GENOMIC DNA]</scope>
    <source>
        <strain evidence="1 2">SF-557</strain>
    </source>
</reference>
<organism evidence="1 2">
    <name type="scientific">Streptomyces kaniharaensis</name>
    <dbReference type="NCBI Taxonomy" id="212423"/>
    <lineage>
        <taxon>Bacteria</taxon>
        <taxon>Bacillati</taxon>
        <taxon>Actinomycetota</taxon>
        <taxon>Actinomycetes</taxon>
        <taxon>Kitasatosporales</taxon>
        <taxon>Streptomycetaceae</taxon>
        <taxon>Streptomyces</taxon>
    </lineage>
</organism>
<comment type="caution">
    <text evidence="1">The sequence shown here is derived from an EMBL/GenBank/DDBJ whole genome shotgun (WGS) entry which is preliminary data.</text>
</comment>
<sequence>MTRLINTGNHARQLLSQDARGAIGAALVALEHGFHESVAWGSLPVTWMQIRLPHPELIGPGPASQAVAVEDMDVPAWARDGGPTFQVAMEEYGQTLLDESAGLGADSRTNPMGPVVGLLALAERWALDQGELIEGVDILDTPGAKQQRNLTAVLADGTVLVVTRTAGEPTTRRSQGHISRSPRGRTLAPALWLMGQGTGVFPLEMPPPVKRV</sequence>
<dbReference type="RefSeq" id="WP_153469939.1">
    <property type="nucleotide sequence ID" value="NZ_WBOF01000004.1"/>
</dbReference>
<gene>
    <name evidence="1" type="ORF">F7Q99_35270</name>
</gene>
<dbReference type="Proteomes" id="UP000450000">
    <property type="component" value="Unassembled WGS sequence"/>
</dbReference>
<dbReference type="OrthoDB" id="4108899at2"/>
<accession>A0A6N7L0C7</accession>
<name>A0A6N7L0C7_9ACTN</name>
<dbReference type="EMBL" id="WBOF01000004">
    <property type="protein sequence ID" value="MQS17302.1"/>
    <property type="molecule type" value="Genomic_DNA"/>
</dbReference>